<evidence type="ECO:0000313" key="2">
    <source>
        <dbReference type="EMBL" id="CCA75320.1"/>
    </source>
</evidence>
<organism evidence="2 3">
    <name type="scientific">Serendipita indica (strain DSM 11827)</name>
    <name type="common">Root endophyte fungus</name>
    <name type="synonym">Piriformospora indica</name>
    <dbReference type="NCBI Taxonomy" id="1109443"/>
    <lineage>
        <taxon>Eukaryota</taxon>
        <taxon>Fungi</taxon>
        <taxon>Dikarya</taxon>
        <taxon>Basidiomycota</taxon>
        <taxon>Agaricomycotina</taxon>
        <taxon>Agaricomycetes</taxon>
        <taxon>Sebacinales</taxon>
        <taxon>Serendipitaceae</taxon>
        <taxon>Serendipita</taxon>
    </lineage>
</organism>
<sequence>MASQTVIDLTNDDESKQPVVDLTRDSSVTPAPSRFQSPSLANGRKSKDGASRQKGKERRRKNNNKQSEAPEQTPEANEPAKTKSLAERLQGSESNNKRTANTSSKPLSKRKRRESIDSTATAHATHDESRPRPPKRQKSDNTKQKAIHNATSSAPLRKANGKTDRKAVDASDNLQAPGSSSKKEQEGDSREEKGEKKASKSKKSKSRRSSQSPMPPSVEPKLESKRKTAPRARSASVPISPTGSSLFFVDVQPSVENKHIEEPVKSVYRLESGDLLLPEHVLLETVEEAIMTPGNEVFPPPTPGLSQSDEDEIAIVDDRGIRRYWEPQIEAAEVEECRTCGQFHASKLSLILFSALRAALLHTLRDSVRSRQSAFAAGEQAIYALTVQFRLRNCSELGIVIFVDLNSMELRRAREIGGYTSTETAKPETGT</sequence>
<feature type="compositionally biased region" description="Basic residues" evidence="1">
    <location>
        <begin position="199"/>
        <end position="208"/>
    </location>
</feature>
<feature type="compositionally biased region" description="Basic and acidic residues" evidence="1">
    <location>
        <begin position="181"/>
        <end position="198"/>
    </location>
</feature>
<feature type="compositionally biased region" description="Basic and acidic residues" evidence="1">
    <location>
        <begin position="124"/>
        <end position="143"/>
    </location>
</feature>
<keyword evidence="3" id="KW-1185">Reference proteome</keyword>
<dbReference type="EMBL" id="CAFZ01000430">
    <property type="protein sequence ID" value="CCA75320.1"/>
    <property type="molecule type" value="Genomic_DNA"/>
</dbReference>
<protein>
    <submittedName>
        <fullName evidence="2">Uncharacterized protein</fullName>
    </submittedName>
</protein>
<proteinExistence type="predicted"/>
<dbReference type="Proteomes" id="UP000007148">
    <property type="component" value="Unassembled WGS sequence"/>
</dbReference>
<feature type="region of interest" description="Disordered" evidence="1">
    <location>
        <begin position="1"/>
        <end position="245"/>
    </location>
</feature>
<reference evidence="2 3" key="1">
    <citation type="journal article" date="2011" name="PLoS Pathog.">
        <title>Endophytic Life Strategies Decoded by Genome and Transcriptome Analyses of the Mutualistic Root Symbiont Piriformospora indica.</title>
        <authorList>
            <person name="Zuccaro A."/>
            <person name="Lahrmann U."/>
            <person name="Guldener U."/>
            <person name="Langen G."/>
            <person name="Pfiffi S."/>
            <person name="Biedenkopf D."/>
            <person name="Wong P."/>
            <person name="Samans B."/>
            <person name="Grimm C."/>
            <person name="Basiewicz M."/>
            <person name="Murat C."/>
            <person name="Martin F."/>
            <person name="Kogel K.H."/>
        </authorList>
    </citation>
    <scope>NUCLEOTIDE SEQUENCE [LARGE SCALE GENOMIC DNA]</scope>
    <source>
        <strain evidence="2 3">DSM 11827</strain>
    </source>
</reference>
<gene>
    <name evidence="2" type="ORF">PIIN_09305</name>
</gene>
<dbReference type="OrthoDB" id="7608935at2759"/>
<comment type="caution">
    <text evidence="2">The sequence shown here is derived from an EMBL/GenBank/DDBJ whole genome shotgun (WGS) entry which is preliminary data.</text>
</comment>
<evidence type="ECO:0000313" key="3">
    <source>
        <dbReference type="Proteomes" id="UP000007148"/>
    </source>
</evidence>
<feature type="compositionally biased region" description="Polar residues" evidence="1">
    <location>
        <begin position="91"/>
        <end position="106"/>
    </location>
</feature>
<dbReference type="HOGENOM" id="CLU_636335_0_0_1"/>
<name>G4TVH7_SERID</name>
<evidence type="ECO:0000256" key="1">
    <source>
        <dbReference type="SAM" id="MobiDB-lite"/>
    </source>
</evidence>
<dbReference type="InParanoid" id="G4TVH7"/>
<dbReference type="AlphaFoldDB" id="G4TVH7"/>
<feature type="compositionally biased region" description="Basic residues" evidence="1">
    <location>
        <begin position="53"/>
        <end position="63"/>
    </location>
</feature>
<accession>G4TVH7</accession>
<feature type="compositionally biased region" description="Polar residues" evidence="1">
    <location>
        <begin position="25"/>
        <end position="40"/>
    </location>
</feature>